<keyword evidence="2" id="KW-1185">Reference proteome</keyword>
<dbReference type="EMBL" id="JBEFKJ010000044">
    <property type="protein sequence ID" value="KAL2037142.1"/>
    <property type="molecule type" value="Genomic_DNA"/>
</dbReference>
<protein>
    <submittedName>
        <fullName evidence="1">Uncharacterized protein</fullName>
    </submittedName>
</protein>
<evidence type="ECO:0000313" key="1">
    <source>
        <dbReference type="EMBL" id="KAL2037142.1"/>
    </source>
</evidence>
<reference evidence="1 2" key="1">
    <citation type="submission" date="2024-09" db="EMBL/GenBank/DDBJ databases">
        <title>Rethinking Asexuality: The Enigmatic Case of Functional Sexual Genes in Lepraria (Stereocaulaceae).</title>
        <authorList>
            <person name="Doellman M."/>
            <person name="Sun Y."/>
            <person name="Barcenas-Pena A."/>
            <person name="Lumbsch H.T."/>
            <person name="Grewe F."/>
        </authorList>
    </citation>
    <scope>NUCLEOTIDE SEQUENCE [LARGE SCALE GENOMIC DNA]</scope>
    <source>
        <strain evidence="1 2">Mercado 3170</strain>
    </source>
</reference>
<accession>A0ABR3ZYI7</accession>
<comment type="caution">
    <text evidence="1">The sequence shown here is derived from an EMBL/GenBank/DDBJ whole genome shotgun (WGS) entry which is preliminary data.</text>
</comment>
<proteinExistence type="predicted"/>
<gene>
    <name evidence="1" type="ORF">N7G274_010138</name>
</gene>
<sequence length="70" mass="8207">MDGLRKAPRQMSELKRVYLNTEEEEKRTDVYGRHYMTADWGYSVAEPATWKLYFDTFGGEALPERTKKSA</sequence>
<name>A0ABR3ZYI7_9LECA</name>
<organism evidence="1 2">
    <name type="scientific">Stereocaulon virgatum</name>
    <dbReference type="NCBI Taxonomy" id="373712"/>
    <lineage>
        <taxon>Eukaryota</taxon>
        <taxon>Fungi</taxon>
        <taxon>Dikarya</taxon>
        <taxon>Ascomycota</taxon>
        <taxon>Pezizomycotina</taxon>
        <taxon>Lecanoromycetes</taxon>
        <taxon>OSLEUM clade</taxon>
        <taxon>Lecanoromycetidae</taxon>
        <taxon>Lecanorales</taxon>
        <taxon>Lecanorineae</taxon>
        <taxon>Stereocaulaceae</taxon>
        <taxon>Stereocaulon</taxon>
    </lineage>
</organism>
<dbReference type="Proteomes" id="UP001590950">
    <property type="component" value="Unassembled WGS sequence"/>
</dbReference>
<evidence type="ECO:0000313" key="2">
    <source>
        <dbReference type="Proteomes" id="UP001590950"/>
    </source>
</evidence>